<keyword evidence="3" id="KW-0732">Signal</keyword>
<dbReference type="InterPro" id="IPR002018">
    <property type="entry name" value="CarbesteraseB"/>
</dbReference>
<name>A0AA40F4J4_9PEZI</name>
<organism evidence="5 6">
    <name type="scientific">Schizothecium vesticola</name>
    <dbReference type="NCBI Taxonomy" id="314040"/>
    <lineage>
        <taxon>Eukaryota</taxon>
        <taxon>Fungi</taxon>
        <taxon>Dikarya</taxon>
        <taxon>Ascomycota</taxon>
        <taxon>Pezizomycotina</taxon>
        <taxon>Sordariomycetes</taxon>
        <taxon>Sordariomycetidae</taxon>
        <taxon>Sordariales</taxon>
        <taxon>Schizotheciaceae</taxon>
        <taxon>Schizothecium</taxon>
    </lineage>
</organism>
<dbReference type="AlphaFoldDB" id="A0AA40F4J4"/>
<dbReference type="InterPro" id="IPR029058">
    <property type="entry name" value="AB_hydrolase_fold"/>
</dbReference>
<dbReference type="Gene3D" id="3.40.50.1820">
    <property type="entry name" value="alpha/beta hydrolase"/>
    <property type="match status" value="1"/>
</dbReference>
<protein>
    <recommendedName>
        <fullName evidence="3">Carboxylic ester hydrolase</fullName>
        <ecNumber evidence="3">3.1.1.-</ecNumber>
    </recommendedName>
</protein>
<proteinExistence type="inferred from homology"/>
<evidence type="ECO:0000313" key="6">
    <source>
        <dbReference type="Proteomes" id="UP001172155"/>
    </source>
</evidence>
<dbReference type="EMBL" id="JAUKUD010000002">
    <property type="protein sequence ID" value="KAK0750877.1"/>
    <property type="molecule type" value="Genomic_DNA"/>
</dbReference>
<evidence type="ECO:0000256" key="1">
    <source>
        <dbReference type="ARBA" id="ARBA00005964"/>
    </source>
</evidence>
<dbReference type="Proteomes" id="UP001172155">
    <property type="component" value="Unassembled WGS sequence"/>
</dbReference>
<keyword evidence="2 3" id="KW-0378">Hydrolase</keyword>
<comment type="similarity">
    <text evidence="1 3">Belongs to the type-B carboxylesterase/lipase family.</text>
</comment>
<feature type="domain" description="Carboxylesterase type B" evidence="4">
    <location>
        <begin position="28"/>
        <end position="527"/>
    </location>
</feature>
<keyword evidence="6" id="KW-1185">Reference proteome</keyword>
<evidence type="ECO:0000256" key="3">
    <source>
        <dbReference type="RuleBase" id="RU361235"/>
    </source>
</evidence>
<sequence>MSVLVAFLGILLHLAGWIQLASSSSTSPPQVTVRNGTYEGIYSAEFDQHFFLGIPYAQDTGGRNRFRLPQPLDTRWAGIRRSTHFSHACPGATPDGDDQYGMSENCLSINIVRPAHIRQAAATKLPVMLYIHGGSYQMGFSSWDRYNLSFIVQHSVGMDQPVVAATINYRKAGWGFLNSDEIQSSGNTNLALRDMRQALHWVQENIASFGGDPERVIIWGESSGSFAVGQLLLSYGGRTDGLFHGTIQESGSATTAWYNGTDWYQPIYNNLVAKANCSDHANTLECLRAVPYSSLYPLLSGPGAPKFYPTVDGDIIPDFPTALLKEGRFAHMPHILGTNSDEGTDNAPRTISTDAQLRALLTHSGYHYPPAVIDALLSLYPDDPAAGIPLNTPNQTFHEYGRQYKRVAAILGDLYYHAPRLHDARHYARHEPDRTYVYRFNTRACGALADPREGVAHATELAFVFGNPRWCGPWPGYRELSANMMTMWINFAYYGSPNGISERGKGVVWPPYVSGGEEGRNMVLQTEEKGGCFVEADTFRLEGRELLTKWAFRRHV</sequence>
<dbReference type="PANTHER" id="PTHR43918">
    <property type="entry name" value="ACETYLCHOLINESTERASE"/>
    <property type="match status" value="1"/>
</dbReference>
<gene>
    <name evidence="5" type="ORF">B0T18DRAFT_317806</name>
</gene>
<evidence type="ECO:0000256" key="2">
    <source>
        <dbReference type="ARBA" id="ARBA00022801"/>
    </source>
</evidence>
<dbReference type="EC" id="3.1.1.-" evidence="3"/>
<evidence type="ECO:0000313" key="5">
    <source>
        <dbReference type="EMBL" id="KAK0750877.1"/>
    </source>
</evidence>
<dbReference type="PANTHER" id="PTHR43918:SF4">
    <property type="entry name" value="CARBOXYLIC ESTER HYDROLASE"/>
    <property type="match status" value="1"/>
</dbReference>
<dbReference type="InterPro" id="IPR019826">
    <property type="entry name" value="Carboxylesterase_B_AS"/>
</dbReference>
<evidence type="ECO:0000259" key="4">
    <source>
        <dbReference type="Pfam" id="PF00135"/>
    </source>
</evidence>
<feature type="signal peptide" evidence="3">
    <location>
        <begin position="1"/>
        <end position="23"/>
    </location>
</feature>
<dbReference type="SUPFAM" id="SSF53474">
    <property type="entry name" value="alpha/beta-Hydrolases"/>
    <property type="match status" value="1"/>
</dbReference>
<dbReference type="GO" id="GO:0052689">
    <property type="term" value="F:carboxylic ester hydrolase activity"/>
    <property type="evidence" value="ECO:0007669"/>
    <property type="project" value="TreeGrafter"/>
</dbReference>
<dbReference type="Pfam" id="PF00135">
    <property type="entry name" value="COesterase"/>
    <property type="match status" value="1"/>
</dbReference>
<comment type="caution">
    <text evidence="5">The sequence shown here is derived from an EMBL/GenBank/DDBJ whole genome shotgun (WGS) entry which is preliminary data.</text>
</comment>
<accession>A0AA40F4J4</accession>
<dbReference type="InterPro" id="IPR050654">
    <property type="entry name" value="AChE-related_enzymes"/>
</dbReference>
<dbReference type="PROSITE" id="PS00122">
    <property type="entry name" value="CARBOXYLESTERASE_B_1"/>
    <property type="match status" value="1"/>
</dbReference>
<feature type="chain" id="PRO_5041490318" description="Carboxylic ester hydrolase" evidence="3">
    <location>
        <begin position="24"/>
        <end position="556"/>
    </location>
</feature>
<reference evidence="5" key="1">
    <citation type="submission" date="2023-06" db="EMBL/GenBank/DDBJ databases">
        <title>Genome-scale phylogeny and comparative genomics of the fungal order Sordariales.</title>
        <authorList>
            <consortium name="Lawrence Berkeley National Laboratory"/>
            <person name="Hensen N."/>
            <person name="Bonometti L."/>
            <person name="Westerberg I."/>
            <person name="Brannstrom I.O."/>
            <person name="Guillou S."/>
            <person name="Cros-Aarteil S."/>
            <person name="Calhoun S."/>
            <person name="Haridas S."/>
            <person name="Kuo A."/>
            <person name="Mondo S."/>
            <person name="Pangilinan J."/>
            <person name="Riley R."/>
            <person name="LaButti K."/>
            <person name="Andreopoulos B."/>
            <person name="Lipzen A."/>
            <person name="Chen C."/>
            <person name="Yanf M."/>
            <person name="Daum C."/>
            <person name="Ng V."/>
            <person name="Clum A."/>
            <person name="Steindorff A."/>
            <person name="Ohm R."/>
            <person name="Martin F."/>
            <person name="Silar P."/>
            <person name="Natvig D."/>
            <person name="Lalanne C."/>
            <person name="Gautier V."/>
            <person name="Ament-velasquez S.L."/>
            <person name="Kruys A."/>
            <person name="Hutchinson M.I."/>
            <person name="Powell A.J."/>
            <person name="Barry K."/>
            <person name="Miller A.N."/>
            <person name="Grigoriev I.V."/>
            <person name="Debuchy R."/>
            <person name="Gladieux P."/>
            <person name="Thoren M.H."/>
            <person name="Johannesson H."/>
        </authorList>
    </citation>
    <scope>NUCLEOTIDE SEQUENCE</scope>
    <source>
        <strain evidence="5">SMH3187-1</strain>
    </source>
</reference>